<keyword evidence="1" id="KW-1133">Transmembrane helix</keyword>
<protein>
    <submittedName>
        <fullName evidence="2">Uncharacterized protein</fullName>
    </submittedName>
</protein>
<evidence type="ECO:0000256" key="1">
    <source>
        <dbReference type="SAM" id="Phobius"/>
    </source>
</evidence>
<dbReference type="EMBL" id="CAXDID020000047">
    <property type="protein sequence ID" value="CAL6003726.1"/>
    <property type="molecule type" value="Genomic_DNA"/>
</dbReference>
<sequence length="288" mass="32836">MEKYSKFSDKTTGKLGFNQPIPLYTTLPLIVKILYWIYIYSIYPALIVLRLPLIKVLTLIWVYAPIPFKDAIFTNLLLLCYGCIPSKPMQASTLQKKKRAVYKLTKNTIICGQLTSPVDILLYIKYFKPAKVLFPSFKLLSPASAFNNSLNFESFLQIEESETKTDFCLPNKRVLVFPEQFPTNQTVVMRSYLSSELFLNRQIICAASKKSWSFVPKQHSSFDFLTNCDDVGSLLYRQTVFCNSFKASDEVESDKVQKGLASCLGVECGSQGIGERKAYMEAYAREQE</sequence>
<comment type="caution">
    <text evidence="2">The sequence shown here is derived from an EMBL/GenBank/DDBJ whole genome shotgun (WGS) entry which is preliminary data.</text>
</comment>
<keyword evidence="1" id="KW-0812">Transmembrane</keyword>
<organism evidence="2 3">
    <name type="scientific">Hexamita inflata</name>
    <dbReference type="NCBI Taxonomy" id="28002"/>
    <lineage>
        <taxon>Eukaryota</taxon>
        <taxon>Metamonada</taxon>
        <taxon>Diplomonadida</taxon>
        <taxon>Hexamitidae</taxon>
        <taxon>Hexamitinae</taxon>
        <taxon>Hexamita</taxon>
    </lineage>
</organism>
<evidence type="ECO:0000313" key="2">
    <source>
        <dbReference type="EMBL" id="CAL6003726.1"/>
    </source>
</evidence>
<dbReference type="Proteomes" id="UP001642409">
    <property type="component" value="Unassembled WGS sequence"/>
</dbReference>
<name>A0ABP1HWF1_9EUKA</name>
<gene>
    <name evidence="2" type="ORF">HINF_LOCUS18546</name>
</gene>
<accession>A0ABP1HWF1</accession>
<keyword evidence="1" id="KW-0472">Membrane</keyword>
<reference evidence="2 3" key="1">
    <citation type="submission" date="2024-07" db="EMBL/GenBank/DDBJ databases">
        <authorList>
            <person name="Akdeniz Z."/>
        </authorList>
    </citation>
    <scope>NUCLEOTIDE SEQUENCE [LARGE SCALE GENOMIC DNA]</scope>
</reference>
<proteinExistence type="predicted"/>
<feature type="transmembrane region" description="Helical" evidence="1">
    <location>
        <begin position="45"/>
        <end position="64"/>
    </location>
</feature>
<keyword evidence="3" id="KW-1185">Reference proteome</keyword>
<evidence type="ECO:0000313" key="3">
    <source>
        <dbReference type="Proteomes" id="UP001642409"/>
    </source>
</evidence>
<feature type="transmembrane region" description="Helical" evidence="1">
    <location>
        <begin position="21"/>
        <end position="39"/>
    </location>
</feature>